<name>A0A1G1Y1M0_9BACT</name>
<proteinExistence type="predicted"/>
<dbReference type="AlphaFoldDB" id="A0A1G1Y1M0"/>
<dbReference type="InterPro" id="IPR047216">
    <property type="entry name" value="Endonuclease_DUF559_bact"/>
</dbReference>
<dbReference type="InterPro" id="IPR007569">
    <property type="entry name" value="DUF559"/>
</dbReference>
<dbReference type="PANTHER" id="PTHR38590:SF1">
    <property type="entry name" value="BLL0828 PROTEIN"/>
    <property type="match status" value="1"/>
</dbReference>
<evidence type="ECO:0000259" key="1">
    <source>
        <dbReference type="Pfam" id="PF04480"/>
    </source>
</evidence>
<dbReference type="Pfam" id="PF04480">
    <property type="entry name" value="DUF559"/>
    <property type="match status" value="1"/>
</dbReference>
<feature type="domain" description="DUF559" evidence="1">
    <location>
        <begin position="5"/>
        <end position="112"/>
    </location>
</feature>
<organism evidence="2 3">
    <name type="scientific">Candidatus Buchananbacteria bacterium RIFCSPHIGHO2_01_FULL_44_11</name>
    <dbReference type="NCBI Taxonomy" id="1797535"/>
    <lineage>
        <taxon>Bacteria</taxon>
        <taxon>Candidatus Buchananiibacteriota</taxon>
    </lineage>
</organism>
<dbReference type="STRING" id="1797535.A2744_01980"/>
<evidence type="ECO:0000313" key="2">
    <source>
        <dbReference type="EMBL" id="OGY46121.1"/>
    </source>
</evidence>
<protein>
    <recommendedName>
        <fullName evidence="1">DUF559 domain-containing protein</fullName>
    </recommendedName>
</protein>
<dbReference type="InterPro" id="IPR011335">
    <property type="entry name" value="Restrct_endonuc-II-like"/>
</dbReference>
<comment type="caution">
    <text evidence="2">The sequence shown here is derived from an EMBL/GenBank/DDBJ whole genome shotgun (WGS) entry which is preliminary data.</text>
</comment>
<dbReference type="EMBL" id="MHIE01000007">
    <property type="protein sequence ID" value="OGY46121.1"/>
    <property type="molecule type" value="Genomic_DNA"/>
</dbReference>
<evidence type="ECO:0000313" key="3">
    <source>
        <dbReference type="Proteomes" id="UP000178240"/>
    </source>
</evidence>
<gene>
    <name evidence="2" type="ORF">A2744_01980</name>
</gene>
<accession>A0A1G1Y1M0</accession>
<sequence length="115" mass="14007">MADRIVNLARQLRNRQTDYEARLWQILRDRRFSNFKFVRQCPIGKYIVDFCCRQKKLIIELDGGQHYGDRNIKYDEERDKYLDARGYKLVRIANNELDKNIDRIKEAIYYALNDR</sequence>
<dbReference type="Proteomes" id="UP000178240">
    <property type="component" value="Unassembled WGS sequence"/>
</dbReference>
<dbReference type="PANTHER" id="PTHR38590">
    <property type="entry name" value="BLL0828 PROTEIN"/>
    <property type="match status" value="1"/>
</dbReference>
<dbReference type="SUPFAM" id="SSF52980">
    <property type="entry name" value="Restriction endonuclease-like"/>
    <property type="match status" value="1"/>
</dbReference>
<dbReference type="CDD" id="cd01038">
    <property type="entry name" value="Endonuclease_DUF559"/>
    <property type="match status" value="1"/>
</dbReference>
<dbReference type="Gene3D" id="3.40.960.10">
    <property type="entry name" value="VSR Endonuclease"/>
    <property type="match status" value="1"/>
</dbReference>
<reference evidence="2 3" key="1">
    <citation type="journal article" date="2016" name="Nat. Commun.">
        <title>Thousands of microbial genomes shed light on interconnected biogeochemical processes in an aquifer system.</title>
        <authorList>
            <person name="Anantharaman K."/>
            <person name="Brown C.T."/>
            <person name="Hug L.A."/>
            <person name="Sharon I."/>
            <person name="Castelle C.J."/>
            <person name="Probst A.J."/>
            <person name="Thomas B.C."/>
            <person name="Singh A."/>
            <person name="Wilkins M.J."/>
            <person name="Karaoz U."/>
            <person name="Brodie E.L."/>
            <person name="Williams K.H."/>
            <person name="Hubbard S.S."/>
            <person name="Banfield J.F."/>
        </authorList>
    </citation>
    <scope>NUCLEOTIDE SEQUENCE [LARGE SCALE GENOMIC DNA]</scope>
</reference>